<keyword evidence="9" id="KW-0967">Endosome</keyword>
<evidence type="ECO:0000256" key="13">
    <source>
        <dbReference type="ARBA" id="ARBA00023288"/>
    </source>
</evidence>
<evidence type="ECO:0000256" key="6">
    <source>
        <dbReference type="ARBA" id="ARBA00012483"/>
    </source>
</evidence>
<keyword evidence="12" id="KW-0458">Lysosome</keyword>
<dbReference type="GO" id="GO:0043161">
    <property type="term" value="P:proteasome-mediated ubiquitin-dependent protein catabolic process"/>
    <property type="evidence" value="ECO:0007669"/>
    <property type="project" value="TreeGrafter"/>
</dbReference>
<name>A0A6B2LJB6_9EUKA</name>
<dbReference type="Pfam" id="PF05605">
    <property type="entry name" value="zf-Di19"/>
    <property type="match status" value="1"/>
</dbReference>
<dbReference type="InterPro" id="IPR008598">
    <property type="entry name" value="Di19_Zn-bd"/>
</dbReference>
<keyword evidence="7" id="KW-0808">Transferase</keyword>
<evidence type="ECO:0000256" key="1">
    <source>
        <dbReference type="ARBA" id="ARBA00000900"/>
    </source>
</evidence>
<dbReference type="EMBL" id="GIBP01007951">
    <property type="protein sequence ID" value="NDV36920.1"/>
    <property type="molecule type" value="Transcribed_RNA"/>
</dbReference>
<dbReference type="GO" id="GO:0061630">
    <property type="term" value="F:ubiquitin protein ligase activity"/>
    <property type="evidence" value="ECO:0007669"/>
    <property type="project" value="UniProtKB-EC"/>
</dbReference>
<dbReference type="PANTHER" id="PTHR46661:SF4">
    <property type="entry name" value="RING-TYPE DOMAIN-CONTAINING PROTEIN"/>
    <property type="match status" value="1"/>
</dbReference>
<dbReference type="InterPro" id="IPR051878">
    <property type="entry name" value="ZNRF_ubiq-protein_ligase"/>
</dbReference>
<feature type="region of interest" description="Disordered" evidence="15">
    <location>
        <begin position="26"/>
        <end position="50"/>
    </location>
</feature>
<dbReference type="SUPFAM" id="SSF57850">
    <property type="entry name" value="RING/U-box"/>
    <property type="match status" value="1"/>
</dbReference>
<comment type="pathway">
    <text evidence="5">Protein modification; protein ubiquitination.</text>
</comment>
<dbReference type="InterPro" id="IPR013083">
    <property type="entry name" value="Znf_RING/FYVE/PHD"/>
</dbReference>
<dbReference type="GO" id="GO:0008270">
    <property type="term" value="F:zinc ion binding"/>
    <property type="evidence" value="ECO:0007669"/>
    <property type="project" value="UniProtKB-KW"/>
</dbReference>
<keyword evidence="13" id="KW-0449">Lipoprotein</keyword>
<organism evidence="17">
    <name type="scientific">Arcella intermedia</name>
    <dbReference type="NCBI Taxonomy" id="1963864"/>
    <lineage>
        <taxon>Eukaryota</taxon>
        <taxon>Amoebozoa</taxon>
        <taxon>Tubulinea</taxon>
        <taxon>Elardia</taxon>
        <taxon>Arcellinida</taxon>
        <taxon>Sphaerothecina</taxon>
        <taxon>Arcellidae</taxon>
        <taxon>Arcella</taxon>
    </lineage>
</organism>
<evidence type="ECO:0000259" key="16">
    <source>
        <dbReference type="PROSITE" id="PS50089"/>
    </source>
</evidence>
<dbReference type="Pfam" id="PF13639">
    <property type="entry name" value="zf-RING_2"/>
    <property type="match status" value="1"/>
</dbReference>
<keyword evidence="8" id="KW-0519">Myristate</keyword>
<proteinExistence type="predicted"/>
<feature type="domain" description="RING-type" evidence="16">
    <location>
        <begin position="154"/>
        <end position="196"/>
    </location>
</feature>
<dbReference type="GO" id="GO:0005768">
    <property type="term" value="C:endosome"/>
    <property type="evidence" value="ECO:0007669"/>
    <property type="project" value="UniProtKB-SubCell"/>
</dbReference>
<dbReference type="InterPro" id="IPR001841">
    <property type="entry name" value="Znf_RING"/>
</dbReference>
<evidence type="ECO:0000256" key="3">
    <source>
        <dbReference type="ARBA" id="ARBA00004177"/>
    </source>
</evidence>
<evidence type="ECO:0000313" key="17">
    <source>
        <dbReference type="EMBL" id="NDV36920.1"/>
    </source>
</evidence>
<dbReference type="PANTHER" id="PTHR46661">
    <property type="entry name" value="E3 UBIQUITIN-PROTEIN LIGASE ZNRF1-LIKE PROTEIN"/>
    <property type="match status" value="1"/>
</dbReference>
<dbReference type="Gene3D" id="3.30.40.10">
    <property type="entry name" value="Zinc/RING finger domain, C3HC4 (zinc finger)"/>
    <property type="match status" value="1"/>
</dbReference>
<dbReference type="GO" id="GO:0016020">
    <property type="term" value="C:membrane"/>
    <property type="evidence" value="ECO:0007669"/>
    <property type="project" value="UniProtKB-SubCell"/>
</dbReference>
<evidence type="ECO:0000256" key="2">
    <source>
        <dbReference type="ARBA" id="ARBA00004170"/>
    </source>
</evidence>
<dbReference type="PROSITE" id="PS50089">
    <property type="entry name" value="ZF_RING_2"/>
    <property type="match status" value="1"/>
</dbReference>
<reference evidence="17" key="1">
    <citation type="journal article" date="2020" name="J. Eukaryot. Microbiol.">
        <title>De novo Sequencing, Assembly and Annotation of the Transcriptome for the Free-Living Testate Amoeba Arcella intermedia.</title>
        <authorList>
            <person name="Ribeiro G.M."/>
            <person name="Porfirio-Sousa A.L."/>
            <person name="Maurer-Alcala X.X."/>
            <person name="Katz L.A."/>
            <person name="Lahr D.J.G."/>
        </authorList>
    </citation>
    <scope>NUCLEOTIDE SEQUENCE</scope>
</reference>
<comment type="subcellular location">
    <subcellularLocation>
        <location evidence="3">Endosome</location>
    </subcellularLocation>
    <subcellularLocation>
        <location evidence="4">Lysosome</location>
    </subcellularLocation>
    <subcellularLocation>
        <location evidence="2">Membrane</location>
        <topology evidence="2">Peripheral membrane protein</topology>
    </subcellularLocation>
</comment>
<dbReference type="AlphaFoldDB" id="A0A6B2LJB6"/>
<dbReference type="EC" id="2.3.2.27" evidence="6"/>
<evidence type="ECO:0000256" key="4">
    <source>
        <dbReference type="ARBA" id="ARBA00004371"/>
    </source>
</evidence>
<keyword evidence="14" id="KW-0862">Zinc</keyword>
<keyword evidence="10" id="KW-0833">Ubl conjugation pathway</keyword>
<evidence type="ECO:0000256" key="15">
    <source>
        <dbReference type="SAM" id="MobiDB-lite"/>
    </source>
</evidence>
<evidence type="ECO:0000256" key="5">
    <source>
        <dbReference type="ARBA" id="ARBA00004906"/>
    </source>
</evidence>
<keyword evidence="14" id="KW-0479">Metal-binding</keyword>
<evidence type="ECO:0000256" key="7">
    <source>
        <dbReference type="ARBA" id="ARBA00022679"/>
    </source>
</evidence>
<evidence type="ECO:0000256" key="8">
    <source>
        <dbReference type="ARBA" id="ARBA00022707"/>
    </source>
</evidence>
<evidence type="ECO:0000256" key="12">
    <source>
        <dbReference type="ARBA" id="ARBA00023228"/>
    </source>
</evidence>
<evidence type="ECO:0000256" key="9">
    <source>
        <dbReference type="ARBA" id="ARBA00022753"/>
    </source>
</evidence>
<keyword evidence="14" id="KW-0863">Zinc-finger</keyword>
<keyword evidence="11" id="KW-0472">Membrane</keyword>
<evidence type="ECO:0000256" key="10">
    <source>
        <dbReference type="ARBA" id="ARBA00022786"/>
    </source>
</evidence>
<sequence>MDILSEAKRNRHVELCIENQIGNENEYPLDYSEEDTSKGSSEGPIPTTPDNPIAVQCPFHDCGRYYDATQFPLHAAMIHKNHPQNYACPICVLEGAAYTVNESTNLLKHLQFTHKDLFNSSPPVETPSLLSLTGTKSNPTIIRSVLTNSPQEECSICFDEFSNGQKVVRLECLCLYHECCFDAWFSKSGKACILHNREDM</sequence>
<evidence type="ECO:0000256" key="14">
    <source>
        <dbReference type="PROSITE-ProRule" id="PRU00175"/>
    </source>
</evidence>
<dbReference type="GO" id="GO:0005764">
    <property type="term" value="C:lysosome"/>
    <property type="evidence" value="ECO:0007669"/>
    <property type="project" value="UniProtKB-SubCell"/>
</dbReference>
<protein>
    <recommendedName>
        <fullName evidence="6">RING-type E3 ubiquitin transferase</fullName>
        <ecNumber evidence="6">2.3.2.27</ecNumber>
    </recommendedName>
</protein>
<dbReference type="GO" id="GO:0070936">
    <property type="term" value="P:protein K48-linked ubiquitination"/>
    <property type="evidence" value="ECO:0007669"/>
    <property type="project" value="TreeGrafter"/>
</dbReference>
<comment type="catalytic activity">
    <reaction evidence="1">
        <text>S-ubiquitinyl-[E2 ubiquitin-conjugating enzyme]-L-cysteine + [acceptor protein]-L-lysine = [E2 ubiquitin-conjugating enzyme]-L-cysteine + N(6)-ubiquitinyl-[acceptor protein]-L-lysine.</text>
        <dbReference type="EC" id="2.3.2.27"/>
    </reaction>
</comment>
<evidence type="ECO:0000256" key="11">
    <source>
        <dbReference type="ARBA" id="ARBA00023136"/>
    </source>
</evidence>
<accession>A0A6B2LJB6</accession>